<dbReference type="RefSeq" id="WP_088260062.1">
    <property type="nucleotide sequence ID" value="NZ_NIDE01000019.1"/>
</dbReference>
<name>A0A225DFG2_9BACT</name>
<organism evidence="1 2">
    <name type="scientific">Fimbriiglobus ruber</name>
    <dbReference type="NCBI Taxonomy" id="1908690"/>
    <lineage>
        <taxon>Bacteria</taxon>
        <taxon>Pseudomonadati</taxon>
        <taxon>Planctomycetota</taxon>
        <taxon>Planctomycetia</taxon>
        <taxon>Gemmatales</taxon>
        <taxon>Gemmataceae</taxon>
        <taxon>Fimbriiglobus</taxon>
    </lineage>
</organism>
<accession>A0A225DFG2</accession>
<evidence type="ECO:0000313" key="1">
    <source>
        <dbReference type="EMBL" id="OWK34827.1"/>
    </source>
</evidence>
<dbReference type="OrthoDB" id="285947at2"/>
<dbReference type="EMBL" id="NIDE01000019">
    <property type="protein sequence ID" value="OWK34827.1"/>
    <property type="molecule type" value="Genomic_DNA"/>
</dbReference>
<evidence type="ECO:0000313" key="2">
    <source>
        <dbReference type="Proteomes" id="UP000214646"/>
    </source>
</evidence>
<gene>
    <name evidence="1" type="ORF">FRUB_09669</name>
</gene>
<dbReference type="Proteomes" id="UP000214646">
    <property type="component" value="Unassembled WGS sequence"/>
</dbReference>
<comment type="caution">
    <text evidence="1">The sequence shown here is derived from an EMBL/GenBank/DDBJ whole genome shotgun (WGS) entry which is preliminary data.</text>
</comment>
<reference evidence="2" key="1">
    <citation type="submission" date="2017-06" db="EMBL/GenBank/DDBJ databases">
        <title>Genome analysis of Fimbriiglobus ruber SP5, the first member of the order Planctomycetales with confirmed chitinolytic capability.</title>
        <authorList>
            <person name="Ravin N.V."/>
            <person name="Rakitin A.L."/>
            <person name="Ivanova A.A."/>
            <person name="Beletsky A.V."/>
            <person name="Kulichevskaya I.S."/>
            <person name="Mardanov A.V."/>
            <person name="Dedysh S.N."/>
        </authorList>
    </citation>
    <scope>NUCLEOTIDE SEQUENCE [LARGE SCALE GENOMIC DNA]</scope>
    <source>
        <strain evidence="2">SP5</strain>
    </source>
</reference>
<protein>
    <submittedName>
        <fullName evidence="1">Signal peptidase-like protein</fullName>
    </submittedName>
</protein>
<dbReference type="AlphaFoldDB" id="A0A225DFG2"/>
<keyword evidence="2" id="KW-1185">Reference proteome</keyword>
<sequence>MPATDYLVQYGRLAHVGQFASSGDDLARGERVVVRTPRGVEIGDVLCPVADKYAGLLAPSAGGEILRSAAGEDEQRSAGWDNTGQAVIATAEEWAAESGLPLTFLDAEIMLDGSAAVLHVVPWDECDADPLFTDLSVRFGMAVRALDVSRTPLAKDPPAPTGSCGKPGCGTTGGGCSSCGTKSGGGCSTGSCSSGAVKSADELSVYFAGLRKQMEARTERTPLN</sequence>
<proteinExistence type="predicted"/>